<name>A0A1C2DIT4_9HYPH</name>
<evidence type="ECO:0000256" key="1">
    <source>
        <dbReference type="SAM" id="SignalP"/>
    </source>
</evidence>
<dbReference type="RefSeq" id="WP_024923799.1">
    <property type="nucleotide sequence ID" value="NZ_MDEO01000035.1"/>
</dbReference>
<dbReference type="EMBL" id="MDEO01000035">
    <property type="protein sequence ID" value="OCX14565.1"/>
    <property type="molecule type" value="Genomic_DNA"/>
</dbReference>
<evidence type="ECO:0000313" key="3">
    <source>
        <dbReference type="Proteomes" id="UP000094412"/>
    </source>
</evidence>
<feature type="signal peptide" evidence="1">
    <location>
        <begin position="1"/>
        <end position="26"/>
    </location>
</feature>
<keyword evidence="3" id="KW-1185">Reference proteome</keyword>
<dbReference type="Proteomes" id="UP000094412">
    <property type="component" value="Unassembled WGS sequence"/>
</dbReference>
<dbReference type="OrthoDB" id="8115316at2"/>
<dbReference type="AlphaFoldDB" id="A0A1C2DIT4"/>
<sequence length="139" mass="15444">MSIQRKLTVVAFCATALLTGMAGAQAAAKCSPYEQQVAKQIKEGRAFVKEASFKKWIDAGLQTKAPYNKKPYTAYSKWYARFDKLGSQEAEAENVKFLEKHGFTASAAYSVFQGYALNGKLTSSVDIDFEKKMNAYPCR</sequence>
<comment type="caution">
    <text evidence="2">The sequence shown here is derived from an EMBL/GenBank/DDBJ whole genome shotgun (WGS) entry which is preliminary data.</text>
</comment>
<dbReference type="STRING" id="1566387.QV13_19105"/>
<accession>A0A1C2DIT4</accession>
<protein>
    <recommendedName>
        <fullName evidence="4">Lipoprotein</fullName>
    </recommendedName>
</protein>
<organism evidence="2 3">
    <name type="scientific">Mesorhizobium hungaricum</name>
    <dbReference type="NCBI Taxonomy" id="1566387"/>
    <lineage>
        <taxon>Bacteria</taxon>
        <taxon>Pseudomonadati</taxon>
        <taxon>Pseudomonadota</taxon>
        <taxon>Alphaproteobacteria</taxon>
        <taxon>Hyphomicrobiales</taxon>
        <taxon>Phyllobacteriaceae</taxon>
        <taxon>Mesorhizobium</taxon>
    </lineage>
</organism>
<proteinExistence type="predicted"/>
<reference evidence="2 3" key="1">
    <citation type="submission" date="2016-08" db="EMBL/GenBank/DDBJ databases">
        <title>Whole genome sequence of Mesorhizobium sp. strain UASWS1009 isolated from industrial sewage.</title>
        <authorList>
            <person name="Crovadore J."/>
            <person name="Calmin G."/>
            <person name="Chablais R."/>
            <person name="Cochard B."/>
            <person name="Lefort F."/>
        </authorList>
    </citation>
    <scope>NUCLEOTIDE SEQUENCE [LARGE SCALE GENOMIC DNA]</scope>
    <source>
        <strain evidence="2 3">UASWS1009</strain>
    </source>
</reference>
<evidence type="ECO:0000313" key="2">
    <source>
        <dbReference type="EMBL" id="OCX14565.1"/>
    </source>
</evidence>
<gene>
    <name evidence="2" type="ORF">QV13_19105</name>
</gene>
<feature type="chain" id="PRO_5008659371" description="Lipoprotein" evidence="1">
    <location>
        <begin position="27"/>
        <end position="139"/>
    </location>
</feature>
<keyword evidence="1" id="KW-0732">Signal</keyword>
<evidence type="ECO:0008006" key="4">
    <source>
        <dbReference type="Google" id="ProtNLM"/>
    </source>
</evidence>